<organism evidence="1 2">
    <name type="scientific">Rubroshorea leprosula</name>
    <dbReference type="NCBI Taxonomy" id="152421"/>
    <lineage>
        <taxon>Eukaryota</taxon>
        <taxon>Viridiplantae</taxon>
        <taxon>Streptophyta</taxon>
        <taxon>Embryophyta</taxon>
        <taxon>Tracheophyta</taxon>
        <taxon>Spermatophyta</taxon>
        <taxon>Magnoliopsida</taxon>
        <taxon>eudicotyledons</taxon>
        <taxon>Gunneridae</taxon>
        <taxon>Pentapetalae</taxon>
        <taxon>rosids</taxon>
        <taxon>malvids</taxon>
        <taxon>Malvales</taxon>
        <taxon>Dipterocarpaceae</taxon>
        <taxon>Rubroshorea</taxon>
    </lineage>
</organism>
<reference evidence="1 2" key="1">
    <citation type="journal article" date="2021" name="Commun. Biol.">
        <title>The genome of Shorea leprosula (Dipterocarpaceae) highlights the ecological relevance of drought in aseasonal tropical rainforests.</title>
        <authorList>
            <person name="Ng K.K.S."/>
            <person name="Kobayashi M.J."/>
            <person name="Fawcett J.A."/>
            <person name="Hatakeyama M."/>
            <person name="Paape T."/>
            <person name="Ng C.H."/>
            <person name="Ang C.C."/>
            <person name="Tnah L.H."/>
            <person name="Lee C.T."/>
            <person name="Nishiyama T."/>
            <person name="Sese J."/>
            <person name="O'Brien M.J."/>
            <person name="Copetti D."/>
            <person name="Mohd Noor M.I."/>
            <person name="Ong R.C."/>
            <person name="Putra M."/>
            <person name="Sireger I.Z."/>
            <person name="Indrioko S."/>
            <person name="Kosugi Y."/>
            <person name="Izuno A."/>
            <person name="Isagi Y."/>
            <person name="Lee S.L."/>
            <person name="Shimizu K.K."/>
        </authorList>
    </citation>
    <scope>NUCLEOTIDE SEQUENCE [LARGE SCALE GENOMIC DNA]</scope>
    <source>
        <strain evidence="1">214</strain>
    </source>
</reference>
<dbReference type="AlphaFoldDB" id="A0AAV5K0F1"/>
<evidence type="ECO:0000313" key="1">
    <source>
        <dbReference type="EMBL" id="GKV16380.1"/>
    </source>
</evidence>
<evidence type="ECO:0000313" key="2">
    <source>
        <dbReference type="Proteomes" id="UP001054252"/>
    </source>
</evidence>
<name>A0AAV5K0F1_9ROSI</name>
<comment type="caution">
    <text evidence="1">The sequence shown here is derived from an EMBL/GenBank/DDBJ whole genome shotgun (WGS) entry which is preliminary data.</text>
</comment>
<gene>
    <name evidence="1" type="ORF">SLEP1_g27031</name>
</gene>
<dbReference type="EMBL" id="BPVZ01000045">
    <property type="protein sequence ID" value="GKV16380.1"/>
    <property type="molecule type" value="Genomic_DNA"/>
</dbReference>
<proteinExistence type="predicted"/>
<dbReference type="Proteomes" id="UP001054252">
    <property type="component" value="Unassembled WGS sequence"/>
</dbReference>
<protein>
    <submittedName>
        <fullName evidence="1">Uncharacterized protein</fullName>
    </submittedName>
</protein>
<keyword evidence="2" id="KW-1185">Reference proteome</keyword>
<sequence>MTTCSSKSPYSTMERLAGILRAELKNQTSKKVLDIQILGKLAPIRPQGEEVFTFLGYLWSLFGKHGSGLEMVYTLSCWLMSSPPSYHIKLLSGDLNLEPQSKLLNPLPKSKSKSKSKSKCVSGVQSINRVLFSSLHESDSYHATHHTVLR</sequence>
<accession>A0AAV5K0F1</accession>